<comment type="subcellular location">
    <subcellularLocation>
        <location evidence="1">Cell envelope</location>
    </subcellularLocation>
</comment>
<dbReference type="PANTHER" id="PTHR43308:SF5">
    <property type="entry name" value="S-LAYER PROTEIN _ PEPTIDOGLYCAN ENDO-BETA-N-ACETYLGLUCOSAMINIDASE"/>
    <property type="match status" value="1"/>
</dbReference>
<dbReference type="PROSITE" id="PS50978">
    <property type="entry name" value="NEAT"/>
    <property type="match status" value="1"/>
</dbReference>
<evidence type="ECO:0000313" key="7">
    <source>
        <dbReference type="EMBL" id="ANG57125.1"/>
    </source>
</evidence>
<dbReference type="Pfam" id="PF00395">
    <property type="entry name" value="SLH"/>
    <property type="match status" value="3"/>
</dbReference>
<feature type="region of interest" description="Disordered" evidence="3">
    <location>
        <begin position="568"/>
        <end position="633"/>
    </location>
</feature>
<keyword evidence="7" id="KW-0378">Hydrolase</keyword>
<evidence type="ECO:0000256" key="2">
    <source>
        <dbReference type="ARBA" id="ARBA00022729"/>
    </source>
</evidence>
<dbReference type="GO" id="GO:0030313">
    <property type="term" value="C:cell envelope"/>
    <property type="evidence" value="ECO:0007669"/>
    <property type="project" value="UniProtKB-SubCell"/>
</dbReference>
<evidence type="ECO:0000256" key="1">
    <source>
        <dbReference type="ARBA" id="ARBA00004196"/>
    </source>
</evidence>
<protein>
    <submittedName>
        <fullName evidence="7">Amylopullulanase</fullName>
        <ecNumber evidence="7">3.2.1.41</ecNumber>
    </submittedName>
</protein>
<evidence type="ECO:0000259" key="5">
    <source>
        <dbReference type="PROSITE" id="PS50978"/>
    </source>
</evidence>
<dbReference type="Pfam" id="PF07554">
    <property type="entry name" value="FIVAR"/>
    <property type="match status" value="2"/>
</dbReference>
<feature type="compositionally biased region" description="Pro residues" evidence="3">
    <location>
        <begin position="580"/>
        <end position="604"/>
    </location>
</feature>
<dbReference type="SUPFAM" id="SSF158911">
    <property type="entry name" value="NEAT domain-like"/>
    <property type="match status" value="1"/>
</dbReference>
<feature type="domain" description="SLH" evidence="6">
    <location>
        <begin position="632"/>
        <end position="695"/>
    </location>
</feature>
<feature type="chain" id="PRO_5008006193" evidence="4">
    <location>
        <begin position="32"/>
        <end position="813"/>
    </location>
</feature>
<dbReference type="Gene3D" id="1.20.1270.90">
    <property type="entry name" value="AF1782-like"/>
    <property type="match status" value="3"/>
</dbReference>
<dbReference type="AlphaFoldDB" id="A0A173DRP4"/>
<keyword evidence="2 4" id="KW-0732">Signal</keyword>
<evidence type="ECO:0000256" key="4">
    <source>
        <dbReference type="SAM" id="SignalP"/>
    </source>
</evidence>
<dbReference type="InterPro" id="IPR051465">
    <property type="entry name" value="Cell_Envelope_Struct_Comp"/>
</dbReference>
<dbReference type="CDD" id="cd06920">
    <property type="entry name" value="NEAT"/>
    <property type="match status" value="1"/>
</dbReference>
<dbReference type="PANTHER" id="PTHR43308">
    <property type="entry name" value="OUTER MEMBRANE PROTEIN ALPHA-RELATED"/>
    <property type="match status" value="1"/>
</dbReference>
<proteinExistence type="predicted"/>
<dbReference type="InterPro" id="IPR001119">
    <property type="entry name" value="SLH_dom"/>
</dbReference>
<dbReference type="InterPro" id="IPR037250">
    <property type="entry name" value="NEAT_dom_sf"/>
</dbReference>
<organism evidence="7">
    <name type="scientific">Cohnella sp. A01</name>
    <dbReference type="NCBI Taxonomy" id="1071055"/>
    <lineage>
        <taxon>Bacteria</taxon>
        <taxon>Bacillati</taxon>
        <taxon>Bacillota</taxon>
        <taxon>Bacilli</taxon>
        <taxon>Bacillales</taxon>
        <taxon>Paenibacillaceae</taxon>
        <taxon>Cohnella</taxon>
    </lineage>
</organism>
<dbReference type="SMART" id="SM00725">
    <property type="entry name" value="NEAT"/>
    <property type="match status" value="1"/>
</dbReference>
<evidence type="ECO:0000259" key="6">
    <source>
        <dbReference type="PROSITE" id="PS51272"/>
    </source>
</evidence>
<feature type="domain" description="SLH" evidence="6">
    <location>
        <begin position="696"/>
        <end position="756"/>
    </location>
</feature>
<dbReference type="InterPro" id="IPR006635">
    <property type="entry name" value="NEAT_dom"/>
</dbReference>
<keyword evidence="7" id="KW-0326">Glycosidase</keyword>
<feature type="signal peptide" evidence="4">
    <location>
        <begin position="1"/>
        <end position="31"/>
    </location>
</feature>
<dbReference type="EC" id="3.2.1.41" evidence="7"/>
<sequence>MNKQLGKILALLTAFAIVLSLVPGGAGQAGAAAAITVPDGEYPIHFRILKDGSEEDSYASAYLEPGPGKLIVKNGKYEFVSKWNNYDWFAFWGSLKPGRQKSADADDYTPATLISAEDHTVTDRGPVPGVPTEVKGYYGTISLPVEDITKKQELLMHIVIKDLFLGGQPFAYDHWYNAQLLLDTTGIPIVPAGSGGEKGSANVSKDQLNEKLSVAQQVYDNTEEGLSDGLYYPGSKTSLYLAIAAAREAADDPDATAEEISKAYDSLVLALENYELLRVKIDRTPLQQIIGESTEYLNQMVIFGSASGDTRIPSAGEHPVGSDTALRNAITSAESVYSNPGATIPQVDKAVADLSSALQKAKNKKTTSKTIHVALLDSVVPAPSVSKLAYYVSDTAELLQSDTYLYARVTWNRASSLDTASIKYKRPATTGEFAFLSSENAVIPISANPESDTLVSQIDVNRSSTLNISGIVYVKFNTIEPSVTNSVYLTLNVDLLDELAAQANEAQALLDGASAGAGPGQYPTDAVASFRAAIDSAKAVANNLGATRPQIDAASAALQQAVAAFKASAVPENGEEEDPPAAPVPPDPPVTPTPPVGSPVPVVPAPGSGTPPTDREDDGSTGAGGVDGGASAPAKSFRDIQHHWARETIEKAAALGIAQGFEDGSFRPDAIVTRAEFAAFLSRALQLEAVDSEAAASIRDLNQMPAWARSHAAKAASAGLMKGYADGAFGAGNPISRAEIAVIAARAAKLAPKEHPVLPFADAAKIPAWAKPEIAAAVEAGLIQGKDGNRFDPDAVATRAEALAVIVRLLERP</sequence>
<dbReference type="Gene3D" id="2.60.40.1850">
    <property type="match status" value="1"/>
</dbReference>
<dbReference type="Pfam" id="PF05031">
    <property type="entry name" value="NEAT"/>
    <property type="match status" value="1"/>
</dbReference>
<feature type="domain" description="NEAT" evidence="5">
    <location>
        <begin position="37"/>
        <end position="190"/>
    </location>
</feature>
<evidence type="ECO:0000256" key="3">
    <source>
        <dbReference type="SAM" id="MobiDB-lite"/>
    </source>
</evidence>
<dbReference type="PROSITE" id="PS51272">
    <property type="entry name" value="SLH"/>
    <property type="match status" value="3"/>
</dbReference>
<dbReference type="EMBL" id="KX013443">
    <property type="protein sequence ID" value="ANG57125.1"/>
    <property type="molecule type" value="Genomic_DNA"/>
</dbReference>
<reference evidence="7" key="1">
    <citation type="submission" date="2016-04" db="EMBL/GenBank/DDBJ databases">
        <authorList>
            <person name="Evans L.H."/>
            <person name="Alamgir A."/>
            <person name="Owens N."/>
            <person name="Weber N.D."/>
            <person name="Virtaneva K."/>
            <person name="Barbian K."/>
            <person name="Babar A."/>
            <person name="Rosenke K."/>
        </authorList>
    </citation>
    <scope>NUCLEOTIDE SEQUENCE</scope>
    <source>
        <strain evidence="7">A01</strain>
    </source>
</reference>
<name>A0A173DRP4_9BACL</name>
<feature type="domain" description="SLH" evidence="6">
    <location>
        <begin position="757"/>
        <end position="813"/>
    </location>
</feature>
<accession>A0A173DRP4</accession>
<dbReference type="GO" id="GO:0051060">
    <property type="term" value="F:pullulanase activity"/>
    <property type="evidence" value="ECO:0007669"/>
    <property type="project" value="UniProtKB-EC"/>
</dbReference>